<reference evidence="1" key="1">
    <citation type="submission" date="2022-01" db="EMBL/GenBank/DDBJ databases">
        <authorList>
            <person name="Jo J.-H."/>
            <person name="Im W.-T."/>
        </authorList>
    </citation>
    <scope>NUCLEOTIDE SEQUENCE</scope>
    <source>
        <strain evidence="1">G124</strain>
    </source>
</reference>
<evidence type="ECO:0000313" key="1">
    <source>
        <dbReference type="EMBL" id="MCF2514437.1"/>
    </source>
</evidence>
<accession>A0A9X1QLQ3</accession>
<keyword evidence="2" id="KW-1185">Reference proteome</keyword>
<name>A0A9X1QLQ3_9SPHN</name>
<proteinExistence type="predicted"/>
<dbReference type="RefSeq" id="WP_235066900.1">
    <property type="nucleotide sequence ID" value="NZ_JAKFGM010000001.1"/>
</dbReference>
<dbReference type="Proteomes" id="UP001139410">
    <property type="component" value="Unassembled WGS sequence"/>
</dbReference>
<protein>
    <submittedName>
        <fullName evidence="1">Uncharacterized protein</fullName>
    </submittedName>
</protein>
<sequence>MNRQGMVAGSGRTICPHCHGAGYLPEVVPLDQLRAACRANGYPISWDNRVREDAAATLLGIEAKTLRNWRYALDPRTPAFVKRNGRAMYELAAIAAALG</sequence>
<dbReference type="EMBL" id="JAKFGM010000001">
    <property type="protein sequence ID" value="MCF2514437.1"/>
    <property type="molecule type" value="Genomic_DNA"/>
</dbReference>
<organism evidence="1 2">
    <name type="scientific">Sphingomonas cremea</name>
    <dbReference type="NCBI Taxonomy" id="2904799"/>
    <lineage>
        <taxon>Bacteria</taxon>
        <taxon>Pseudomonadati</taxon>
        <taxon>Pseudomonadota</taxon>
        <taxon>Alphaproteobacteria</taxon>
        <taxon>Sphingomonadales</taxon>
        <taxon>Sphingomonadaceae</taxon>
        <taxon>Sphingomonas</taxon>
    </lineage>
</organism>
<comment type="caution">
    <text evidence="1">The sequence shown here is derived from an EMBL/GenBank/DDBJ whole genome shotgun (WGS) entry which is preliminary data.</text>
</comment>
<dbReference type="AlphaFoldDB" id="A0A9X1QLQ3"/>
<gene>
    <name evidence="1" type="ORF">LVY65_05070</name>
</gene>
<evidence type="ECO:0000313" key="2">
    <source>
        <dbReference type="Proteomes" id="UP001139410"/>
    </source>
</evidence>